<dbReference type="InterPro" id="IPR012337">
    <property type="entry name" value="RNaseH-like_sf"/>
</dbReference>
<proteinExistence type="predicted"/>
<sequence>MVVFKAEVVLTMLGGNKPNMQVLMATPENICDTNWYPDSGASNHVIANANNLVQHTPYHGNEQVHVGNVYSNLWGPTPVQSSTGYKYYICFVDAISRISCPHTHQQNGVVERKHRHIVENALTLLARASMPFKYWDESFRIVVFLHNRPPSPVSQAPRAWFEKLYEALVGLVYIY</sequence>
<comment type="caution">
    <text evidence="1">The sequence shown here is derived from an EMBL/GenBank/DDBJ whole genome shotgun (WGS) entry which is preliminary data.</text>
</comment>
<reference evidence="1 2" key="1">
    <citation type="journal article" date="2018" name="PLoS Genet.">
        <title>Population sequencing reveals clonal diversity and ancestral inbreeding in the grapevine cultivar Chardonnay.</title>
        <authorList>
            <person name="Roach M.J."/>
            <person name="Johnson D.L."/>
            <person name="Bohlmann J."/>
            <person name="van Vuuren H.J."/>
            <person name="Jones S.J."/>
            <person name="Pretorius I.S."/>
            <person name="Schmidt S.A."/>
            <person name="Borneman A.R."/>
        </authorList>
    </citation>
    <scope>NUCLEOTIDE SEQUENCE [LARGE SCALE GENOMIC DNA]</scope>
    <source>
        <strain evidence="2">cv. Chardonnay</strain>
        <tissue evidence="1">Leaf</tissue>
    </source>
</reference>
<dbReference type="SUPFAM" id="SSF53098">
    <property type="entry name" value="Ribonuclease H-like"/>
    <property type="match status" value="1"/>
</dbReference>
<dbReference type="InterPro" id="IPR039537">
    <property type="entry name" value="Retrotran_Ty1/copia-like"/>
</dbReference>
<evidence type="ECO:0000313" key="1">
    <source>
        <dbReference type="EMBL" id="RVW86157.1"/>
    </source>
</evidence>
<dbReference type="PANTHER" id="PTHR42648">
    <property type="entry name" value="TRANSPOSASE, PUTATIVE-RELATED"/>
    <property type="match status" value="1"/>
</dbReference>
<organism evidence="1 2">
    <name type="scientific">Vitis vinifera</name>
    <name type="common">Grape</name>
    <dbReference type="NCBI Taxonomy" id="29760"/>
    <lineage>
        <taxon>Eukaryota</taxon>
        <taxon>Viridiplantae</taxon>
        <taxon>Streptophyta</taxon>
        <taxon>Embryophyta</taxon>
        <taxon>Tracheophyta</taxon>
        <taxon>Spermatophyta</taxon>
        <taxon>Magnoliopsida</taxon>
        <taxon>eudicotyledons</taxon>
        <taxon>Gunneridae</taxon>
        <taxon>Pentapetalae</taxon>
        <taxon>rosids</taxon>
        <taxon>Vitales</taxon>
        <taxon>Vitaceae</taxon>
        <taxon>Viteae</taxon>
        <taxon>Vitis</taxon>
    </lineage>
</organism>
<accession>A0A438HNZ8</accession>
<dbReference type="GO" id="GO:0003676">
    <property type="term" value="F:nucleic acid binding"/>
    <property type="evidence" value="ECO:0007669"/>
    <property type="project" value="InterPro"/>
</dbReference>
<protein>
    <submittedName>
        <fullName evidence="1">Retrovirus-related Pol polyprotein from transposon RE2</fullName>
    </submittedName>
</protein>
<evidence type="ECO:0000313" key="2">
    <source>
        <dbReference type="Proteomes" id="UP000288805"/>
    </source>
</evidence>
<dbReference type="Proteomes" id="UP000288805">
    <property type="component" value="Unassembled WGS sequence"/>
</dbReference>
<dbReference type="Gene3D" id="3.30.420.10">
    <property type="entry name" value="Ribonuclease H-like superfamily/Ribonuclease H"/>
    <property type="match status" value="1"/>
</dbReference>
<dbReference type="InterPro" id="IPR036397">
    <property type="entry name" value="RNaseH_sf"/>
</dbReference>
<dbReference type="PANTHER" id="PTHR42648:SF26">
    <property type="entry name" value="INTEGRASE CATALYTIC DOMAIN-CONTAINING PROTEIN"/>
    <property type="match status" value="1"/>
</dbReference>
<name>A0A438HNZ8_VITVI</name>
<dbReference type="EMBL" id="QGNW01000197">
    <property type="protein sequence ID" value="RVW86157.1"/>
    <property type="molecule type" value="Genomic_DNA"/>
</dbReference>
<gene>
    <name evidence="1" type="primary">RE2_101</name>
    <name evidence="1" type="ORF">CK203_037951</name>
</gene>
<dbReference type="AlphaFoldDB" id="A0A438HNZ8"/>